<dbReference type="AlphaFoldDB" id="A0A9J7BPA6"/>
<feature type="transmembrane region" description="Helical" evidence="1">
    <location>
        <begin position="6"/>
        <end position="25"/>
    </location>
</feature>
<reference evidence="2" key="1">
    <citation type="submission" date="2021-04" db="EMBL/GenBank/DDBJ databases">
        <title>Phylogenetic analysis of Acidobacteriaceae.</title>
        <authorList>
            <person name="Qiu L."/>
            <person name="Zhang Q."/>
        </authorList>
    </citation>
    <scope>NUCLEOTIDE SEQUENCE</scope>
    <source>
        <strain evidence="2">DSM 25168</strain>
    </source>
</reference>
<name>A0A9J7BPA6_9BACT</name>
<feature type="transmembrane region" description="Helical" evidence="1">
    <location>
        <begin position="62"/>
        <end position="85"/>
    </location>
</feature>
<keyword evidence="1" id="KW-0812">Transmembrane</keyword>
<keyword evidence="1" id="KW-1133">Transmembrane helix</keyword>
<evidence type="ECO:0000256" key="1">
    <source>
        <dbReference type="SAM" id="Phobius"/>
    </source>
</evidence>
<evidence type="ECO:0000313" key="2">
    <source>
        <dbReference type="EMBL" id="UWZ84361.1"/>
    </source>
</evidence>
<organism evidence="2 3">
    <name type="scientific">Occallatibacter riparius</name>
    <dbReference type="NCBI Taxonomy" id="1002689"/>
    <lineage>
        <taxon>Bacteria</taxon>
        <taxon>Pseudomonadati</taxon>
        <taxon>Acidobacteriota</taxon>
        <taxon>Terriglobia</taxon>
        <taxon>Terriglobales</taxon>
        <taxon>Acidobacteriaceae</taxon>
        <taxon>Occallatibacter</taxon>
    </lineage>
</organism>
<protein>
    <submittedName>
        <fullName evidence="2">Uncharacterized protein</fullName>
    </submittedName>
</protein>
<dbReference type="RefSeq" id="WP_260793865.1">
    <property type="nucleotide sequence ID" value="NZ_CP093313.1"/>
</dbReference>
<feature type="transmembrane region" description="Helical" evidence="1">
    <location>
        <begin position="37"/>
        <end position="56"/>
    </location>
</feature>
<evidence type="ECO:0000313" key="3">
    <source>
        <dbReference type="Proteomes" id="UP001059380"/>
    </source>
</evidence>
<proteinExistence type="predicted"/>
<keyword evidence="3" id="KW-1185">Reference proteome</keyword>
<dbReference type="KEGG" id="orp:MOP44_00150"/>
<dbReference type="EMBL" id="CP093313">
    <property type="protein sequence ID" value="UWZ84361.1"/>
    <property type="molecule type" value="Genomic_DNA"/>
</dbReference>
<accession>A0A9J7BPA6</accession>
<keyword evidence="1" id="KW-0472">Membrane</keyword>
<sequence>MGLPLPIKFILAAFWGSLMALLTLLEGPLSVASDNQFYVLVERCLFWLIMPGVVIGTTAGSFSLAICANAAFHFSLCWLLLRIFLRERKRPEQRESIG</sequence>
<dbReference type="Proteomes" id="UP001059380">
    <property type="component" value="Chromosome"/>
</dbReference>
<gene>
    <name evidence="2" type="ORF">MOP44_00150</name>
</gene>